<dbReference type="Pfam" id="PF18348">
    <property type="entry name" value="SH3_16"/>
    <property type="match status" value="1"/>
</dbReference>
<keyword evidence="8" id="KW-1185">Reference proteome</keyword>
<accession>A0ABR7Y2E3</accession>
<feature type="signal peptide" evidence="5">
    <location>
        <begin position="1"/>
        <end position="23"/>
    </location>
</feature>
<dbReference type="InterPro" id="IPR000064">
    <property type="entry name" value="NLP_P60_dom"/>
</dbReference>
<proteinExistence type="inferred from homology"/>
<evidence type="ECO:0000259" key="6">
    <source>
        <dbReference type="PROSITE" id="PS51935"/>
    </source>
</evidence>
<dbReference type="Proteomes" id="UP000606494">
    <property type="component" value="Unassembled WGS sequence"/>
</dbReference>
<reference evidence="7 8" key="1">
    <citation type="submission" date="2020-08" db="EMBL/GenBank/DDBJ databases">
        <title>Sphingobacterium sp. DN00404 isolated from aquaculture water.</title>
        <authorList>
            <person name="Zhang M."/>
        </authorList>
    </citation>
    <scope>NUCLEOTIDE SEQUENCE [LARGE SCALE GENOMIC DNA]</scope>
    <source>
        <strain evidence="7 8">KCTC 32294</strain>
    </source>
</reference>
<evidence type="ECO:0000256" key="5">
    <source>
        <dbReference type="SAM" id="SignalP"/>
    </source>
</evidence>
<keyword evidence="3" id="KW-0378">Hydrolase</keyword>
<comment type="similarity">
    <text evidence="1">Belongs to the peptidase C40 family.</text>
</comment>
<keyword evidence="4" id="KW-0788">Thiol protease</keyword>
<organism evidence="7 8">
    <name type="scientific">Sphingobacterium arenae</name>
    <dbReference type="NCBI Taxonomy" id="1280598"/>
    <lineage>
        <taxon>Bacteria</taxon>
        <taxon>Pseudomonadati</taxon>
        <taxon>Bacteroidota</taxon>
        <taxon>Sphingobacteriia</taxon>
        <taxon>Sphingobacteriales</taxon>
        <taxon>Sphingobacteriaceae</taxon>
        <taxon>Sphingobacterium</taxon>
    </lineage>
</organism>
<comment type="caution">
    <text evidence="7">The sequence shown here is derived from an EMBL/GenBank/DDBJ whole genome shotgun (WGS) entry which is preliminary data.</text>
</comment>
<dbReference type="InterPro" id="IPR038765">
    <property type="entry name" value="Papain-like_cys_pep_sf"/>
</dbReference>
<evidence type="ECO:0000313" key="8">
    <source>
        <dbReference type="Proteomes" id="UP000606494"/>
    </source>
</evidence>
<dbReference type="EMBL" id="JACNYK010000002">
    <property type="protein sequence ID" value="MBD1425446.1"/>
    <property type="molecule type" value="Genomic_DNA"/>
</dbReference>
<evidence type="ECO:0000256" key="3">
    <source>
        <dbReference type="ARBA" id="ARBA00022801"/>
    </source>
</evidence>
<evidence type="ECO:0000256" key="4">
    <source>
        <dbReference type="ARBA" id="ARBA00022807"/>
    </source>
</evidence>
<name>A0ABR7Y2E3_9SPHI</name>
<keyword evidence="2" id="KW-0645">Protease</keyword>
<dbReference type="InterPro" id="IPR041382">
    <property type="entry name" value="SH3_16"/>
</dbReference>
<dbReference type="PROSITE" id="PS51935">
    <property type="entry name" value="NLPC_P60"/>
    <property type="match status" value="1"/>
</dbReference>
<dbReference type="PANTHER" id="PTHR47053">
    <property type="entry name" value="MUREIN DD-ENDOPEPTIDASE MEPH-RELATED"/>
    <property type="match status" value="1"/>
</dbReference>
<dbReference type="Gene3D" id="2.30.30.40">
    <property type="entry name" value="SH3 Domains"/>
    <property type="match status" value="2"/>
</dbReference>
<evidence type="ECO:0000256" key="2">
    <source>
        <dbReference type="ARBA" id="ARBA00022670"/>
    </source>
</evidence>
<dbReference type="PANTHER" id="PTHR47053:SF1">
    <property type="entry name" value="MUREIN DD-ENDOPEPTIDASE MEPH-RELATED"/>
    <property type="match status" value="1"/>
</dbReference>
<dbReference type="RefSeq" id="WP_190308606.1">
    <property type="nucleotide sequence ID" value="NZ_JACNYK010000002.1"/>
</dbReference>
<evidence type="ECO:0000313" key="7">
    <source>
        <dbReference type="EMBL" id="MBD1425446.1"/>
    </source>
</evidence>
<dbReference type="Pfam" id="PF00877">
    <property type="entry name" value="NLPC_P60"/>
    <property type="match status" value="1"/>
</dbReference>
<feature type="domain" description="NlpC/P60" evidence="6">
    <location>
        <begin position="175"/>
        <end position="318"/>
    </location>
</feature>
<protein>
    <submittedName>
        <fullName evidence="7">C40 family peptidase</fullName>
    </submittedName>
</protein>
<dbReference type="SUPFAM" id="SSF54001">
    <property type="entry name" value="Cysteine proteinases"/>
    <property type="match status" value="1"/>
</dbReference>
<gene>
    <name evidence="7" type="ORF">H8B17_07635</name>
</gene>
<sequence length="337" mass="37821">MMHCLYKILYLTFFTLCTMGSLAQVDSSVHNLDYGIVNLSVANLRTKPSHTAEMATQLLMGTQIDILQKHGGNYRVRTPEGYIAWIPASSIVPMHKAEIKKWNKKNKIIYTTEFGKSFSRPHTSSQRVSDLVYGNILSLQDEDQSFYEVAYPDNRIAYIPKEEAMLLTAWMTTRSATAEQILTSAKSMLGLPYLWGGTSVKGVDCSGFTKMSFFMNGYIIPRDASQQVLAGDRIEILDDKKNFSSEKALRNLQPADLLFFAADKNNKSNARVTHVAIYIGKGEFIHAAGTVKINSLLKDAVNYDAVQARTIVAARRYIDANDVAIQKIDENPYYNKN</sequence>
<dbReference type="Gene3D" id="3.90.1720.10">
    <property type="entry name" value="endopeptidase domain like (from Nostoc punctiforme)"/>
    <property type="match status" value="1"/>
</dbReference>
<feature type="chain" id="PRO_5045046658" evidence="5">
    <location>
        <begin position="24"/>
        <end position="337"/>
    </location>
</feature>
<keyword evidence="5" id="KW-0732">Signal</keyword>
<dbReference type="InterPro" id="IPR051202">
    <property type="entry name" value="Peptidase_C40"/>
</dbReference>
<evidence type="ECO:0000256" key="1">
    <source>
        <dbReference type="ARBA" id="ARBA00007074"/>
    </source>
</evidence>